<keyword evidence="3" id="KW-1185">Reference proteome</keyword>
<feature type="compositionally biased region" description="Basic and acidic residues" evidence="1">
    <location>
        <begin position="168"/>
        <end position="178"/>
    </location>
</feature>
<evidence type="ECO:0000313" key="3">
    <source>
        <dbReference type="Proteomes" id="UP001605036"/>
    </source>
</evidence>
<sequence length="194" mass="21713">MKVGVPKTPPRGVQSHDLGRSAAFTGRVEGRTPLHDEDSKTEPSVRKTTWNEPLEYEGRNSLLSKPPQTTVQAWTTHEATGKPKGRLRRTQNQREACRHRGRKKKHKGDVPVLRYDSTKVTPPHDEERNRPSKRRGSSTVQIADVDGLGQPEPGIAMEIMTGAVKKSVRQEPKERENEVGVMMASPHAQTEMQS</sequence>
<gene>
    <name evidence="2" type="ORF">R1flu_011680</name>
</gene>
<evidence type="ECO:0000313" key="2">
    <source>
        <dbReference type="EMBL" id="KAL2644093.1"/>
    </source>
</evidence>
<comment type="caution">
    <text evidence="2">The sequence shown here is derived from an EMBL/GenBank/DDBJ whole genome shotgun (WGS) entry which is preliminary data.</text>
</comment>
<feature type="compositionally biased region" description="Basic and acidic residues" evidence="1">
    <location>
        <begin position="28"/>
        <end position="45"/>
    </location>
</feature>
<dbReference type="AlphaFoldDB" id="A0ABD1Z8Q0"/>
<feature type="region of interest" description="Disordered" evidence="1">
    <location>
        <begin position="165"/>
        <end position="194"/>
    </location>
</feature>
<dbReference type="Proteomes" id="UP001605036">
    <property type="component" value="Unassembled WGS sequence"/>
</dbReference>
<organism evidence="2 3">
    <name type="scientific">Riccia fluitans</name>
    <dbReference type="NCBI Taxonomy" id="41844"/>
    <lineage>
        <taxon>Eukaryota</taxon>
        <taxon>Viridiplantae</taxon>
        <taxon>Streptophyta</taxon>
        <taxon>Embryophyta</taxon>
        <taxon>Marchantiophyta</taxon>
        <taxon>Marchantiopsida</taxon>
        <taxon>Marchantiidae</taxon>
        <taxon>Marchantiales</taxon>
        <taxon>Ricciaceae</taxon>
        <taxon>Riccia</taxon>
    </lineage>
</organism>
<feature type="compositionally biased region" description="Basic residues" evidence="1">
    <location>
        <begin position="83"/>
        <end position="107"/>
    </location>
</feature>
<name>A0ABD1Z8Q0_9MARC</name>
<protein>
    <submittedName>
        <fullName evidence="2">Uncharacterized protein</fullName>
    </submittedName>
</protein>
<proteinExistence type="predicted"/>
<feature type="region of interest" description="Disordered" evidence="1">
    <location>
        <begin position="1"/>
        <end position="153"/>
    </location>
</feature>
<accession>A0ABD1Z8Q0</accession>
<evidence type="ECO:0000256" key="1">
    <source>
        <dbReference type="SAM" id="MobiDB-lite"/>
    </source>
</evidence>
<dbReference type="EMBL" id="JBHFFA010000002">
    <property type="protein sequence ID" value="KAL2644093.1"/>
    <property type="molecule type" value="Genomic_DNA"/>
</dbReference>
<reference evidence="2 3" key="1">
    <citation type="submission" date="2024-09" db="EMBL/GenBank/DDBJ databases">
        <title>Chromosome-scale assembly of Riccia fluitans.</title>
        <authorList>
            <person name="Paukszto L."/>
            <person name="Sawicki J."/>
            <person name="Karawczyk K."/>
            <person name="Piernik-Szablinska J."/>
            <person name="Szczecinska M."/>
            <person name="Mazdziarz M."/>
        </authorList>
    </citation>
    <scope>NUCLEOTIDE SEQUENCE [LARGE SCALE GENOMIC DNA]</scope>
    <source>
        <strain evidence="2">Rf_01</strain>
        <tissue evidence="2">Aerial parts of the thallus</tissue>
    </source>
</reference>
<feature type="compositionally biased region" description="Polar residues" evidence="1">
    <location>
        <begin position="61"/>
        <end position="78"/>
    </location>
</feature>